<accession>A0A182MV50</accession>
<dbReference type="Pfam" id="PF22669">
    <property type="entry name" value="Exo_endo_phos2"/>
    <property type="match status" value="1"/>
</dbReference>
<dbReference type="InterPro" id="IPR000300">
    <property type="entry name" value="IPPc"/>
</dbReference>
<keyword evidence="2" id="KW-0378">Hydrolase</keyword>
<dbReference type="EMBL" id="AXCM01000256">
    <property type="status" value="NOT_ANNOTATED_CDS"/>
    <property type="molecule type" value="Genomic_DNA"/>
</dbReference>
<organism evidence="6 7">
    <name type="scientific">Anopheles culicifacies</name>
    <dbReference type="NCBI Taxonomy" id="139723"/>
    <lineage>
        <taxon>Eukaryota</taxon>
        <taxon>Metazoa</taxon>
        <taxon>Ecdysozoa</taxon>
        <taxon>Arthropoda</taxon>
        <taxon>Hexapoda</taxon>
        <taxon>Insecta</taxon>
        <taxon>Pterygota</taxon>
        <taxon>Neoptera</taxon>
        <taxon>Endopterygota</taxon>
        <taxon>Diptera</taxon>
        <taxon>Nematocera</taxon>
        <taxon>Culicoidea</taxon>
        <taxon>Culicidae</taxon>
        <taxon>Anophelinae</taxon>
        <taxon>Anopheles</taxon>
        <taxon>culicifacies species complex</taxon>
    </lineage>
</organism>
<dbReference type="EnsemblMetazoa" id="ACUA026981-RA">
    <property type="protein sequence ID" value="ACUA026981-PA"/>
    <property type="gene ID" value="ACUA026981"/>
</dbReference>
<dbReference type="Proteomes" id="UP000075883">
    <property type="component" value="Unassembled WGS sequence"/>
</dbReference>
<evidence type="ECO:0000256" key="3">
    <source>
        <dbReference type="ARBA" id="ARBA00023599"/>
    </source>
</evidence>
<evidence type="ECO:0000313" key="7">
    <source>
        <dbReference type="Proteomes" id="UP000075883"/>
    </source>
</evidence>
<reference evidence="7" key="1">
    <citation type="submission" date="2013-09" db="EMBL/GenBank/DDBJ databases">
        <title>The Genome Sequence of Anopheles culicifacies species A.</title>
        <authorList>
            <consortium name="The Broad Institute Genomics Platform"/>
            <person name="Neafsey D.E."/>
            <person name="Besansky N."/>
            <person name="Howell P."/>
            <person name="Walton C."/>
            <person name="Young S.K."/>
            <person name="Zeng Q."/>
            <person name="Gargeya S."/>
            <person name="Fitzgerald M."/>
            <person name="Haas B."/>
            <person name="Abouelleil A."/>
            <person name="Allen A.W."/>
            <person name="Alvarado L."/>
            <person name="Arachchi H.M."/>
            <person name="Berlin A.M."/>
            <person name="Chapman S.B."/>
            <person name="Gainer-Dewar J."/>
            <person name="Goldberg J."/>
            <person name="Griggs A."/>
            <person name="Gujja S."/>
            <person name="Hansen M."/>
            <person name="Howarth C."/>
            <person name="Imamovic A."/>
            <person name="Ireland A."/>
            <person name="Larimer J."/>
            <person name="McCowan C."/>
            <person name="Murphy C."/>
            <person name="Pearson M."/>
            <person name="Poon T.W."/>
            <person name="Priest M."/>
            <person name="Roberts A."/>
            <person name="Saif S."/>
            <person name="Shea T."/>
            <person name="Sisk P."/>
            <person name="Sykes S."/>
            <person name="Wortman J."/>
            <person name="Nusbaum C."/>
            <person name="Birren B."/>
        </authorList>
    </citation>
    <scope>NUCLEOTIDE SEQUENCE [LARGE SCALE GENOMIC DNA]</scope>
    <source>
        <strain evidence="7">A-37</strain>
    </source>
</reference>
<dbReference type="EMBL" id="AXCM01000257">
    <property type="status" value="NOT_ANNOTATED_CDS"/>
    <property type="molecule type" value="Genomic_DNA"/>
</dbReference>
<dbReference type="STRING" id="139723.A0A182MV50"/>
<dbReference type="InterPro" id="IPR039737">
    <property type="entry name" value="INPP5A"/>
</dbReference>
<evidence type="ECO:0000313" key="6">
    <source>
        <dbReference type="EnsemblMetazoa" id="ACUA026981-PA"/>
    </source>
</evidence>
<dbReference type="GO" id="GO:0046856">
    <property type="term" value="P:phosphatidylinositol dephosphorylation"/>
    <property type="evidence" value="ECO:0007669"/>
    <property type="project" value="InterPro"/>
</dbReference>
<dbReference type="Gene3D" id="3.60.10.10">
    <property type="entry name" value="Endonuclease/exonuclease/phosphatase"/>
    <property type="match status" value="1"/>
</dbReference>
<dbReference type="GO" id="GO:0004445">
    <property type="term" value="F:inositol-polyphosphate 5-phosphatase activity"/>
    <property type="evidence" value="ECO:0007669"/>
    <property type="project" value="UniProtKB-EC"/>
</dbReference>
<name>A0A182MV50_9DIPT</name>
<dbReference type="AlphaFoldDB" id="A0A182MV50"/>
<protein>
    <recommendedName>
        <fullName evidence="1">inositol-polyphosphate 5-phosphatase</fullName>
        <ecNumber evidence="1">3.1.3.56</ecNumber>
    </recommendedName>
</protein>
<feature type="region of interest" description="Disordered" evidence="4">
    <location>
        <begin position="678"/>
        <end position="773"/>
    </location>
</feature>
<dbReference type="EC" id="3.1.3.56" evidence="1"/>
<evidence type="ECO:0000256" key="2">
    <source>
        <dbReference type="ARBA" id="ARBA00022801"/>
    </source>
</evidence>
<feature type="compositionally biased region" description="Basic and acidic residues" evidence="4">
    <location>
        <begin position="757"/>
        <end position="770"/>
    </location>
</feature>
<dbReference type="SUPFAM" id="SSF56219">
    <property type="entry name" value="DNase I-like"/>
    <property type="match status" value="1"/>
</dbReference>
<dbReference type="VEuPathDB" id="VectorBase:ACUA026981"/>
<evidence type="ECO:0000256" key="4">
    <source>
        <dbReference type="SAM" id="MobiDB-lite"/>
    </source>
</evidence>
<dbReference type="PANTHER" id="PTHR12997">
    <property type="entry name" value="TYPE I INOSITOL-1,4,5-TRISPHOSPHATE 5-PHOSPHATASE"/>
    <property type="match status" value="1"/>
</dbReference>
<proteinExistence type="inferred from homology"/>
<comment type="similarity">
    <text evidence="3">Belongs to the inositol 1,4,5-trisphosphate 5-phosphatase type I family.</text>
</comment>
<feature type="compositionally biased region" description="Low complexity" evidence="4">
    <location>
        <begin position="698"/>
        <end position="718"/>
    </location>
</feature>
<dbReference type="PANTHER" id="PTHR12997:SF2">
    <property type="entry name" value="INOSITOL POLYPHOSPHATE-5-PHOSPHATASE A"/>
    <property type="match status" value="1"/>
</dbReference>
<evidence type="ECO:0000256" key="1">
    <source>
        <dbReference type="ARBA" id="ARBA00012997"/>
    </source>
</evidence>
<dbReference type="SMART" id="SM00128">
    <property type="entry name" value="IPPc"/>
    <property type="match status" value="1"/>
</dbReference>
<feature type="domain" description="Inositol polyphosphate-related phosphatase" evidence="5">
    <location>
        <begin position="4"/>
        <end position="404"/>
    </location>
</feature>
<evidence type="ECO:0000259" key="5">
    <source>
        <dbReference type="SMART" id="SM00128"/>
    </source>
</evidence>
<dbReference type="InterPro" id="IPR036691">
    <property type="entry name" value="Endo/exonu/phosph_ase_sf"/>
</dbReference>
<feature type="region of interest" description="Disordered" evidence="4">
    <location>
        <begin position="985"/>
        <end position="1012"/>
    </location>
</feature>
<reference evidence="6" key="2">
    <citation type="submission" date="2020-05" db="UniProtKB">
        <authorList>
            <consortium name="EnsemblMetazoa"/>
        </authorList>
    </citation>
    <scope>IDENTIFICATION</scope>
    <source>
        <strain evidence="6">A-37</strain>
    </source>
</reference>
<sequence length="1029" mass="114230">MENESLPILLITANVGSVFEDPSNLLHIWIKEFLEHIAARQPAFIALHLQEVGGKTYEKSMEYVQEFIKQLCESEELRDYNRIQVYLDEDYNSAEHFTALGNLYFVQRTVNHVLMWNFLTHEWDTVEGKNIHTGSIETIATKEKAKFPQQFFPECKWSRKGFLRTRWFLNGTVFDLVNIHLFHDASNLEACEEYPSVYCKSRRRALVHTLERFHKDTVNRPVPYFVFGDFNFRCDTEGVIKKLTEDLTMHRVQNTKNDSTKVQYRDATGTNVLTVGKKEFFHCDQSTFKENWLRQFDRELDSLRSILYEFPITFPPSYPYEEDPFQPGAYMATRCPAWCDRILVSPAARKLICDDVPDSRREDGKQGDAPGDPTVSYGIIGANVCMGDHKPVYLSIRIKTSQGIVDNCSCDTHVPRKLRVEHPIYNNSASMDSSSNNNTIVVSLSSYGSNGGNAAEVRTIPPKAELIRQLASTAAQCSVGGSTTSASIIPFASSLDVDSFAYHQLHYPSACSKCAARIERCYEQNLIGLESVVPMAAQANQQHRKGDEQNEPNQAAPLELLSQACFRYQHPLVSINVFDTDSNLNVCMCALYCNNANDAKNLNAAGAKTQRTVDKAATVDDIGTATSATICPNCRNIIKHQPIEHRKTLISRRMMLANDVIVNRIDTHYLNTYSMSQSSNGTGQLHAFEPYTPESAESHSPLPESSDSSKASQSTSHSDANRDDDDATRVSGKSTAAKSLPRSEDELQPLVPSDSARGSDERNPGTRKSETACTTTAQYAASVKQHEDPANDANRAANVRLPAGHDGSFGGVSPRQLKSRLEKLFPRLADERRKQYGEWTRSFSQSDTTKRTHTHKCSFVPNSNVAGDGNDAASHISPLSNAVPSMDGASDPSDSTALANLLPVANSNHLTNDYSTEQSQSTAHAAVNLALGPDGKVGELTAQEFLDRLQEYTDLNTRIHDQQQEQLDTSNLTILHSQYVKITPIEPDEQRPAGGNEPAATGGSTDDTTDCHGEVSGSCSALIFRETTV</sequence>
<keyword evidence="7" id="KW-1185">Reference proteome</keyword>